<dbReference type="Proteomes" id="UP000240708">
    <property type="component" value="Unassembled WGS sequence"/>
</dbReference>
<evidence type="ECO:0000256" key="1">
    <source>
        <dbReference type="SAM" id="Phobius"/>
    </source>
</evidence>
<reference evidence="2 3" key="1">
    <citation type="submission" date="2018-03" db="EMBL/GenBank/DDBJ databases">
        <title>Genomic Encyclopedia of Archaeal and Bacterial Type Strains, Phase II (KMG-II): from individual species to whole genera.</title>
        <authorList>
            <person name="Goeker M."/>
        </authorList>
    </citation>
    <scope>NUCLEOTIDE SEQUENCE [LARGE SCALE GENOMIC DNA]</scope>
    <source>
        <strain evidence="2 3">DSM 28057</strain>
    </source>
</reference>
<keyword evidence="3" id="KW-1185">Reference proteome</keyword>
<accession>A0A2P8EAJ8</accession>
<gene>
    <name evidence="2" type="ORF">CLV48_102314</name>
</gene>
<evidence type="ECO:0000313" key="3">
    <source>
        <dbReference type="Proteomes" id="UP000240708"/>
    </source>
</evidence>
<sequence length="121" mass="14235">MIKKAQCEFRMLIRIFSLMLSLFFVVLAVYDGLEEEENFEYFGEFVDEAEFDYVDFPTSISRPTGNKQTKTQRLELIKIIDQIQTILRFETFNQPDEKPAIAEVIIYQIFLLEHIISTNAP</sequence>
<proteinExistence type="predicted"/>
<comment type="caution">
    <text evidence="2">The sequence shown here is derived from an EMBL/GenBank/DDBJ whole genome shotgun (WGS) entry which is preliminary data.</text>
</comment>
<feature type="transmembrane region" description="Helical" evidence="1">
    <location>
        <begin position="12"/>
        <end position="30"/>
    </location>
</feature>
<evidence type="ECO:0000313" key="2">
    <source>
        <dbReference type="EMBL" id="PSL06498.1"/>
    </source>
</evidence>
<name>A0A2P8EAJ8_9BACT</name>
<dbReference type="RefSeq" id="WP_170068987.1">
    <property type="nucleotide sequence ID" value="NZ_JAUVYL010000006.1"/>
</dbReference>
<protein>
    <submittedName>
        <fullName evidence="2">Uncharacterized protein</fullName>
    </submittedName>
</protein>
<dbReference type="AlphaFoldDB" id="A0A2P8EAJ8"/>
<keyword evidence="1" id="KW-0812">Transmembrane</keyword>
<dbReference type="EMBL" id="PYGF01000002">
    <property type="protein sequence ID" value="PSL06498.1"/>
    <property type="molecule type" value="Genomic_DNA"/>
</dbReference>
<organism evidence="2 3">
    <name type="scientific">Cecembia rubra</name>
    <dbReference type="NCBI Taxonomy" id="1485585"/>
    <lineage>
        <taxon>Bacteria</taxon>
        <taxon>Pseudomonadati</taxon>
        <taxon>Bacteroidota</taxon>
        <taxon>Cytophagia</taxon>
        <taxon>Cytophagales</taxon>
        <taxon>Cyclobacteriaceae</taxon>
        <taxon>Cecembia</taxon>
    </lineage>
</organism>
<keyword evidence="1" id="KW-1133">Transmembrane helix</keyword>
<keyword evidence="1" id="KW-0472">Membrane</keyword>